<accession>A0ABM0IVZ7</accession>
<evidence type="ECO:0000256" key="2">
    <source>
        <dbReference type="ARBA" id="ARBA00023125"/>
    </source>
</evidence>
<sequence length="348" mass="40981">MPMPTGQDHWSEADIQTLLERIKKDVPPNDNKSFHATLKKMNWERVAFKDFSGKMCEDKWLEISYNLRKSRTLTELVLEAQQHAQNPSRKKKVKKHPDLPKQPLTAYFRFYKENHSQYTQIHPELSSVELTKLVAKKYKELPEEVKQKYSQAFQEERQQYKEKLSQFKLSQLNPPHLEQPSKRNHVPKRRQTRPQTTAQGNRKERKSALETDDFSMQMTFCAEPKKPPMNGYHKFYQDLWSSEKLQHVAPRERMVEIGRLWQPIPQSQKDHYRKQAEAMQKQYKIDLDLWLKSLSPQAYAAHREAGYGKGKKMSMLGSPTPTFKRLSSEALESASVKRMKGEPRKQGL</sequence>
<dbReference type="RefSeq" id="XP_004709015.1">
    <property type="nucleotide sequence ID" value="XM_004708958.2"/>
</dbReference>
<gene>
    <name evidence="8" type="primary">UBTFL1</name>
</gene>
<proteinExistence type="predicted"/>
<organism evidence="7 8">
    <name type="scientific">Echinops telfairi</name>
    <name type="common">Lesser hedgehog tenrec</name>
    <dbReference type="NCBI Taxonomy" id="9371"/>
    <lineage>
        <taxon>Eukaryota</taxon>
        <taxon>Metazoa</taxon>
        <taxon>Chordata</taxon>
        <taxon>Craniata</taxon>
        <taxon>Vertebrata</taxon>
        <taxon>Euteleostomi</taxon>
        <taxon>Mammalia</taxon>
        <taxon>Eutheria</taxon>
        <taxon>Afrotheria</taxon>
        <taxon>Tenrecidae</taxon>
        <taxon>Tenrecinae</taxon>
        <taxon>Echinops</taxon>
    </lineage>
</organism>
<dbReference type="PANTHER" id="PTHR46318">
    <property type="entry name" value="UPSTREAM BINDING TRANSCRIPTION FACTOR"/>
    <property type="match status" value="1"/>
</dbReference>
<feature type="domain" description="HMG box" evidence="6">
    <location>
        <begin position="100"/>
        <end position="168"/>
    </location>
</feature>
<dbReference type="GeneID" id="101664463"/>
<reference evidence="8" key="1">
    <citation type="submission" date="2025-08" db="UniProtKB">
        <authorList>
            <consortium name="RefSeq"/>
        </authorList>
    </citation>
    <scope>IDENTIFICATION</scope>
</reference>
<comment type="subcellular location">
    <subcellularLocation>
        <location evidence="1">Nucleus</location>
    </subcellularLocation>
</comment>
<protein>
    <submittedName>
        <fullName evidence="8">Upstream-binding factor 1-like protein 1</fullName>
    </submittedName>
</protein>
<dbReference type="SMART" id="SM00398">
    <property type="entry name" value="HMG"/>
    <property type="match status" value="2"/>
</dbReference>
<dbReference type="CDD" id="cd21998">
    <property type="entry name" value="HMG-box_UBF1_rpt1-like"/>
    <property type="match status" value="1"/>
</dbReference>
<dbReference type="CDD" id="cd22003">
    <property type="entry name" value="HMG-box_UBF1_rpt6-like"/>
    <property type="match status" value="1"/>
</dbReference>
<dbReference type="SUPFAM" id="SSF47095">
    <property type="entry name" value="HMG-box"/>
    <property type="match status" value="2"/>
</dbReference>
<dbReference type="InterPro" id="IPR051762">
    <property type="entry name" value="UBF1"/>
</dbReference>
<feature type="DNA-binding region" description="HMG box" evidence="4">
    <location>
        <begin position="100"/>
        <end position="168"/>
    </location>
</feature>
<evidence type="ECO:0000313" key="8">
    <source>
        <dbReference type="RefSeq" id="XP_004709015.1"/>
    </source>
</evidence>
<dbReference type="InterPro" id="IPR036910">
    <property type="entry name" value="HMG_box_dom_sf"/>
</dbReference>
<feature type="DNA-binding region" description="HMG box" evidence="4">
    <location>
        <begin position="225"/>
        <end position="291"/>
    </location>
</feature>
<dbReference type="PANTHER" id="PTHR46318:SF1">
    <property type="entry name" value="UPSTREAM-BINDING FACTOR 1-LIKE PROTEIN 1-RELATED"/>
    <property type="match status" value="1"/>
</dbReference>
<evidence type="ECO:0000313" key="7">
    <source>
        <dbReference type="Proteomes" id="UP000694863"/>
    </source>
</evidence>
<dbReference type="InterPro" id="IPR009071">
    <property type="entry name" value="HMG_box_dom"/>
</dbReference>
<feature type="region of interest" description="Disordered" evidence="5">
    <location>
        <begin position="171"/>
        <end position="210"/>
    </location>
</feature>
<dbReference type="Gene3D" id="1.10.30.10">
    <property type="entry name" value="High mobility group box domain"/>
    <property type="match status" value="2"/>
</dbReference>
<keyword evidence="3 4" id="KW-0539">Nucleus</keyword>
<dbReference type="PROSITE" id="PS50118">
    <property type="entry name" value="HMG_BOX_2"/>
    <property type="match status" value="2"/>
</dbReference>
<feature type="compositionally biased region" description="Basic and acidic residues" evidence="5">
    <location>
        <begin position="339"/>
        <end position="348"/>
    </location>
</feature>
<evidence type="ECO:0000256" key="1">
    <source>
        <dbReference type="ARBA" id="ARBA00004123"/>
    </source>
</evidence>
<evidence type="ECO:0000256" key="5">
    <source>
        <dbReference type="SAM" id="MobiDB-lite"/>
    </source>
</evidence>
<name>A0ABM0IVZ7_ECHTE</name>
<dbReference type="Pfam" id="PF00505">
    <property type="entry name" value="HMG_box"/>
    <property type="match status" value="1"/>
</dbReference>
<evidence type="ECO:0000256" key="3">
    <source>
        <dbReference type="ARBA" id="ARBA00023242"/>
    </source>
</evidence>
<keyword evidence="2 4" id="KW-0238">DNA-binding</keyword>
<evidence type="ECO:0000259" key="6">
    <source>
        <dbReference type="PROSITE" id="PS50118"/>
    </source>
</evidence>
<evidence type="ECO:0000256" key="4">
    <source>
        <dbReference type="PROSITE-ProRule" id="PRU00267"/>
    </source>
</evidence>
<feature type="domain" description="HMG box" evidence="6">
    <location>
        <begin position="225"/>
        <end position="291"/>
    </location>
</feature>
<feature type="region of interest" description="Disordered" evidence="5">
    <location>
        <begin position="309"/>
        <end position="348"/>
    </location>
</feature>
<dbReference type="Proteomes" id="UP000694863">
    <property type="component" value="Unplaced"/>
</dbReference>
<keyword evidence="7" id="KW-1185">Reference proteome</keyword>
<feature type="compositionally biased region" description="Basic residues" evidence="5">
    <location>
        <begin position="182"/>
        <end position="192"/>
    </location>
</feature>